<evidence type="ECO:0000313" key="2">
    <source>
        <dbReference type="Proteomes" id="UP001054837"/>
    </source>
</evidence>
<sequence>MYSAIRKNFECLAISKCSFKNSFTSRHLIDTHKSTNHVLQLHPSLDLANSGKQFSTEALITINAKPLRRTIMAPLGAINRRFKNVATLGVKTFQVLEQKFLCIHLREEPFSQENFSVLMKFWIMDSPI</sequence>
<comment type="caution">
    <text evidence="1">The sequence shown here is derived from an EMBL/GenBank/DDBJ whole genome shotgun (WGS) entry which is preliminary data.</text>
</comment>
<keyword evidence="2" id="KW-1185">Reference proteome</keyword>
<reference evidence="1 2" key="1">
    <citation type="submission" date="2021-06" db="EMBL/GenBank/DDBJ databases">
        <title>Caerostris darwini draft genome.</title>
        <authorList>
            <person name="Kono N."/>
            <person name="Arakawa K."/>
        </authorList>
    </citation>
    <scope>NUCLEOTIDE SEQUENCE [LARGE SCALE GENOMIC DNA]</scope>
</reference>
<accession>A0AAV4R9W6</accession>
<gene>
    <name evidence="1" type="ORF">CDAR_14611</name>
</gene>
<dbReference type="AlphaFoldDB" id="A0AAV4R9W6"/>
<protein>
    <submittedName>
        <fullName evidence="1">Uncharacterized protein</fullName>
    </submittedName>
</protein>
<dbReference type="Proteomes" id="UP001054837">
    <property type="component" value="Unassembled WGS sequence"/>
</dbReference>
<evidence type="ECO:0000313" key="1">
    <source>
        <dbReference type="EMBL" id="GIY18559.1"/>
    </source>
</evidence>
<organism evidence="1 2">
    <name type="scientific">Caerostris darwini</name>
    <dbReference type="NCBI Taxonomy" id="1538125"/>
    <lineage>
        <taxon>Eukaryota</taxon>
        <taxon>Metazoa</taxon>
        <taxon>Ecdysozoa</taxon>
        <taxon>Arthropoda</taxon>
        <taxon>Chelicerata</taxon>
        <taxon>Arachnida</taxon>
        <taxon>Araneae</taxon>
        <taxon>Araneomorphae</taxon>
        <taxon>Entelegynae</taxon>
        <taxon>Araneoidea</taxon>
        <taxon>Araneidae</taxon>
        <taxon>Caerostris</taxon>
    </lineage>
</organism>
<proteinExistence type="predicted"/>
<dbReference type="EMBL" id="BPLQ01005926">
    <property type="protein sequence ID" value="GIY18559.1"/>
    <property type="molecule type" value="Genomic_DNA"/>
</dbReference>
<name>A0AAV4R9W6_9ARAC</name>